<protein>
    <submittedName>
        <fullName evidence="1 2">Uncharacterized protein</fullName>
    </submittedName>
</protein>
<keyword evidence="3" id="KW-1185">Reference proteome</keyword>
<evidence type="ECO:0000313" key="1">
    <source>
        <dbReference type="EMBL" id="PNR39830.1"/>
    </source>
</evidence>
<dbReference type="Gramene" id="Pp3c15_22800V3.1">
    <property type="protein sequence ID" value="Pp3c15_22800V3.1"/>
    <property type="gene ID" value="Pp3c15_22800"/>
</dbReference>
<gene>
    <name evidence="2" type="primary">LOC112292863</name>
    <name evidence="1" type="ORF">PHYPA_020110</name>
</gene>
<evidence type="ECO:0000313" key="3">
    <source>
        <dbReference type="Proteomes" id="UP000006727"/>
    </source>
</evidence>
<reference evidence="1 3" key="2">
    <citation type="journal article" date="2018" name="Plant J.">
        <title>The Physcomitrella patens chromosome-scale assembly reveals moss genome structure and evolution.</title>
        <authorList>
            <person name="Lang D."/>
            <person name="Ullrich K.K."/>
            <person name="Murat F."/>
            <person name="Fuchs J."/>
            <person name="Jenkins J."/>
            <person name="Haas F.B."/>
            <person name="Piednoel M."/>
            <person name="Gundlach H."/>
            <person name="Van Bel M."/>
            <person name="Meyberg R."/>
            <person name="Vives C."/>
            <person name="Morata J."/>
            <person name="Symeonidi A."/>
            <person name="Hiss M."/>
            <person name="Muchero W."/>
            <person name="Kamisugi Y."/>
            <person name="Saleh O."/>
            <person name="Blanc G."/>
            <person name="Decker E.L."/>
            <person name="van Gessel N."/>
            <person name="Grimwood J."/>
            <person name="Hayes R.D."/>
            <person name="Graham S.W."/>
            <person name="Gunter L.E."/>
            <person name="McDaniel S.F."/>
            <person name="Hoernstein S.N.W."/>
            <person name="Larsson A."/>
            <person name="Li F.W."/>
            <person name="Perroud P.F."/>
            <person name="Phillips J."/>
            <person name="Ranjan P."/>
            <person name="Rokshar D.S."/>
            <person name="Rothfels C.J."/>
            <person name="Schneider L."/>
            <person name="Shu S."/>
            <person name="Stevenson D.W."/>
            <person name="Thummler F."/>
            <person name="Tillich M."/>
            <person name="Villarreal Aguilar J.C."/>
            <person name="Widiez T."/>
            <person name="Wong G.K."/>
            <person name="Wymore A."/>
            <person name="Zhang Y."/>
            <person name="Zimmer A.D."/>
            <person name="Quatrano R.S."/>
            <person name="Mayer K.F.X."/>
            <person name="Goodstein D."/>
            <person name="Casacuberta J.M."/>
            <person name="Vandepoele K."/>
            <person name="Reski R."/>
            <person name="Cuming A.C."/>
            <person name="Tuskan G.A."/>
            <person name="Maumus F."/>
            <person name="Salse J."/>
            <person name="Schmutz J."/>
            <person name="Rensing S.A."/>
        </authorList>
    </citation>
    <scope>NUCLEOTIDE SEQUENCE [LARGE SCALE GENOMIC DNA]</scope>
    <source>
        <strain evidence="2 3">cv. Gransden 2004</strain>
    </source>
</reference>
<reference evidence="1 3" key="1">
    <citation type="journal article" date="2008" name="Science">
        <title>The Physcomitrella genome reveals evolutionary insights into the conquest of land by plants.</title>
        <authorList>
            <person name="Rensing S."/>
            <person name="Lang D."/>
            <person name="Zimmer A."/>
            <person name="Terry A."/>
            <person name="Salamov A."/>
            <person name="Shapiro H."/>
            <person name="Nishiyama T."/>
            <person name="Perroud P.-F."/>
            <person name="Lindquist E."/>
            <person name="Kamisugi Y."/>
            <person name="Tanahashi T."/>
            <person name="Sakakibara K."/>
            <person name="Fujita T."/>
            <person name="Oishi K."/>
            <person name="Shin-I T."/>
            <person name="Kuroki Y."/>
            <person name="Toyoda A."/>
            <person name="Suzuki Y."/>
            <person name="Hashimoto A."/>
            <person name="Yamaguchi K."/>
            <person name="Sugano A."/>
            <person name="Kohara Y."/>
            <person name="Fujiyama A."/>
            <person name="Anterola A."/>
            <person name="Aoki S."/>
            <person name="Ashton N."/>
            <person name="Barbazuk W.B."/>
            <person name="Barker E."/>
            <person name="Bennetzen J."/>
            <person name="Bezanilla M."/>
            <person name="Blankenship R."/>
            <person name="Cho S.H."/>
            <person name="Dutcher S."/>
            <person name="Estelle M."/>
            <person name="Fawcett J.A."/>
            <person name="Gundlach H."/>
            <person name="Hanada K."/>
            <person name="Heyl A."/>
            <person name="Hicks K.A."/>
            <person name="Hugh J."/>
            <person name="Lohr M."/>
            <person name="Mayer K."/>
            <person name="Melkozernov A."/>
            <person name="Murata T."/>
            <person name="Nelson D."/>
            <person name="Pils B."/>
            <person name="Prigge M."/>
            <person name="Reiss B."/>
            <person name="Renner T."/>
            <person name="Rombauts S."/>
            <person name="Rushton P."/>
            <person name="Sanderfoot A."/>
            <person name="Schween G."/>
            <person name="Shiu S.-H."/>
            <person name="Stueber K."/>
            <person name="Theodoulou F.L."/>
            <person name="Tu H."/>
            <person name="Van de Peer Y."/>
            <person name="Verrier P.J."/>
            <person name="Waters E."/>
            <person name="Wood A."/>
            <person name="Yang L."/>
            <person name="Cove D."/>
            <person name="Cuming A."/>
            <person name="Hasebe M."/>
            <person name="Lucas S."/>
            <person name="Mishler D.B."/>
            <person name="Reski R."/>
            <person name="Grigoriev I."/>
            <person name="Quatrano R.S."/>
            <person name="Boore J.L."/>
        </authorList>
    </citation>
    <scope>NUCLEOTIDE SEQUENCE [LARGE SCALE GENOMIC DNA]</scope>
    <source>
        <strain evidence="2 3">cv. Gransden 2004</strain>
    </source>
</reference>
<proteinExistence type="predicted"/>
<evidence type="ECO:0000313" key="2">
    <source>
        <dbReference type="EnsemblPlants" id="Pp3c15_22800V3.1"/>
    </source>
</evidence>
<dbReference type="Proteomes" id="UP000006727">
    <property type="component" value="Chromosome 15"/>
</dbReference>
<accession>A0A2K1JE85</accession>
<dbReference type="GeneID" id="112292863"/>
<name>A0A2K1JE85_PHYPA</name>
<sequence length="212" mass="24113">MIARDRFYSFCSVPTEKDILTTCRVLKTCCEASPLDVLFKIPLVSTHCVRGGSHQFCNNFRYVLSIDWSQVRWLQVHILGAFSTNARSSLLSWSDEVKEMAEMLTDSSEIVGFRLLHNLKMKFSEFRDSTEGRIVNNRGDPLPLQACCQRALFLVVDLPTKSSHRQQLKCREKSIIGNSAVQNQPPITVSFLIYHKAWACITTCVTTTSMKK</sequence>
<organism evidence="1">
    <name type="scientific">Physcomitrium patens</name>
    <name type="common">Spreading-leaved earth moss</name>
    <name type="synonym">Physcomitrella patens</name>
    <dbReference type="NCBI Taxonomy" id="3218"/>
    <lineage>
        <taxon>Eukaryota</taxon>
        <taxon>Viridiplantae</taxon>
        <taxon>Streptophyta</taxon>
        <taxon>Embryophyta</taxon>
        <taxon>Bryophyta</taxon>
        <taxon>Bryophytina</taxon>
        <taxon>Bryopsida</taxon>
        <taxon>Funariidae</taxon>
        <taxon>Funariales</taxon>
        <taxon>Funariaceae</taxon>
        <taxon>Physcomitrium</taxon>
    </lineage>
</organism>
<dbReference type="EMBL" id="ABEU02000015">
    <property type="protein sequence ID" value="PNR39830.1"/>
    <property type="molecule type" value="Genomic_DNA"/>
</dbReference>
<dbReference type="AlphaFoldDB" id="A0A2K1JE85"/>
<dbReference type="EnsemblPlants" id="Pp3c15_22800V3.1">
    <property type="protein sequence ID" value="Pp3c15_22800V3.1"/>
    <property type="gene ID" value="Pp3c15_22800"/>
</dbReference>
<dbReference type="PaxDb" id="3218-PP1S66_57V6.1"/>
<dbReference type="RefSeq" id="XP_024397542.1">
    <property type="nucleotide sequence ID" value="XM_024541774.2"/>
</dbReference>
<reference evidence="2" key="3">
    <citation type="submission" date="2020-12" db="UniProtKB">
        <authorList>
            <consortium name="EnsemblPlants"/>
        </authorList>
    </citation>
    <scope>IDENTIFICATION</scope>
</reference>